<gene>
    <name evidence="1" type="ORF">BD311DRAFT_470168</name>
</gene>
<dbReference type="Proteomes" id="UP000292957">
    <property type="component" value="Unassembled WGS sequence"/>
</dbReference>
<sequence>MPACNKHACQDSGSCASKHSLHTTPWRSRLRSTLVDLFSPHELVWPGDCWPLSRIFRLDSSAVPVQQAGICISGIWLSVYTAAFYSLHRPPPTFRGCACRGHMRSLSSSSNANTHRHADPCMRP</sequence>
<name>A0A4Q9MEY8_9APHY</name>
<reference evidence="1" key="1">
    <citation type="submission" date="2019-01" db="EMBL/GenBank/DDBJ databases">
        <title>Draft genome sequences of three monokaryotic isolates of the white-rot basidiomycete fungus Dichomitus squalens.</title>
        <authorList>
            <consortium name="DOE Joint Genome Institute"/>
            <person name="Lopez S.C."/>
            <person name="Andreopoulos B."/>
            <person name="Pangilinan J."/>
            <person name="Lipzen A."/>
            <person name="Riley R."/>
            <person name="Ahrendt S."/>
            <person name="Ng V."/>
            <person name="Barry K."/>
            <person name="Daum C."/>
            <person name="Grigoriev I.V."/>
            <person name="Hilden K.S."/>
            <person name="Makela M.R."/>
            <person name="de Vries R.P."/>
        </authorList>
    </citation>
    <scope>NUCLEOTIDE SEQUENCE [LARGE SCALE GENOMIC DNA]</scope>
    <source>
        <strain evidence="1">OM18370.1</strain>
    </source>
</reference>
<proteinExistence type="predicted"/>
<dbReference type="AlphaFoldDB" id="A0A4Q9MEY8"/>
<protein>
    <submittedName>
        <fullName evidence="1">Uncharacterized protein</fullName>
    </submittedName>
</protein>
<accession>A0A4Q9MEY8</accession>
<organism evidence="1">
    <name type="scientific">Dichomitus squalens</name>
    <dbReference type="NCBI Taxonomy" id="114155"/>
    <lineage>
        <taxon>Eukaryota</taxon>
        <taxon>Fungi</taxon>
        <taxon>Dikarya</taxon>
        <taxon>Basidiomycota</taxon>
        <taxon>Agaricomycotina</taxon>
        <taxon>Agaricomycetes</taxon>
        <taxon>Polyporales</taxon>
        <taxon>Polyporaceae</taxon>
        <taxon>Dichomitus</taxon>
    </lineage>
</organism>
<evidence type="ECO:0000313" key="1">
    <source>
        <dbReference type="EMBL" id="TBU25839.1"/>
    </source>
</evidence>
<dbReference type="EMBL" id="ML143454">
    <property type="protein sequence ID" value="TBU25839.1"/>
    <property type="molecule type" value="Genomic_DNA"/>
</dbReference>